<gene>
    <name evidence="1" type="ORF">V5799_005681</name>
</gene>
<proteinExistence type="predicted"/>
<name>A0AAQ4DYJ8_AMBAM</name>
<protein>
    <submittedName>
        <fullName evidence="1">Uncharacterized protein</fullName>
    </submittedName>
</protein>
<evidence type="ECO:0000313" key="2">
    <source>
        <dbReference type="Proteomes" id="UP001321473"/>
    </source>
</evidence>
<accession>A0AAQ4DYJ8</accession>
<reference evidence="1 2" key="1">
    <citation type="journal article" date="2023" name="Arcadia Sci">
        <title>De novo assembly of a long-read Amblyomma americanum tick genome.</title>
        <authorList>
            <person name="Chou S."/>
            <person name="Poskanzer K.E."/>
            <person name="Rollins M."/>
            <person name="Thuy-Boun P.S."/>
        </authorList>
    </citation>
    <scope>NUCLEOTIDE SEQUENCE [LARGE SCALE GENOMIC DNA]</scope>
    <source>
        <strain evidence="1">F_SG_1</strain>
        <tissue evidence="1">Salivary glands</tissue>
    </source>
</reference>
<evidence type="ECO:0000313" key="1">
    <source>
        <dbReference type="EMBL" id="KAK8767538.1"/>
    </source>
</evidence>
<comment type="caution">
    <text evidence="1">The sequence shown here is derived from an EMBL/GenBank/DDBJ whole genome shotgun (WGS) entry which is preliminary data.</text>
</comment>
<organism evidence="1 2">
    <name type="scientific">Amblyomma americanum</name>
    <name type="common">Lone star tick</name>
    <dbReference type="NCBI Taxonomy" id="6943"/>
    <lineage>
        <taxon>Eukaryota</taxon>
        <taxon>Metazoa</taxon>
        <taxon>Ecdysozoa</taxon>
        <taxon>Arthropoda</taxon>
        <taxon>Chelicerata</taxon>
        <taxon>Arachnida</taxon>
        <taxon>Acari</taxon>
        <taxon>Parasitiformes</taxon>
        <taxon>Ixodida</taxon>
        <taxon>Ixodoidea</taxon>
        <taxon>Ixodidae</taxon>
        <taxon>Amblyomminae</taxon>
        <taxon>Amblyomma</taxon>
    </lineage>
</organism>
<keyword evidence="2" id="KW-1185">Reference proteome</keyword>
<dbReference type="EMBL" id="JARKHS020025378">
    <property type="protein sequence ID" value="KAK8767538.1"/>
    <property type="molecule type" value="Genomic_DNA"/>
</dbReference>
<dbReference type="AlphaFoldDB" id="A0AAQ4DYJ8"/>
<dbReference type="Proteomes" id="UP001321473">
    <property type="component" value="Unassembled WGS sequence"/>
</dbReference>
<sequence>MQCRSEEMMHCKRIPVLGDPGQQRLEPALGALAVGIQEGRAWAPAAETRTAPGAPSGTLRAVAGLVISGVRPGY</sequence>